<accession>A0A6A5R8X6</accession>
<proteinExistence type="predicted"/>
<protein>
    <submittedName>
        <fullName evidence="2">Uncharacterized protein</fullName>
    </submittedName>
</protein>
<keyword evidence="1" id="KW-0812">Transmembrane</keyword>
<evidence type="ECO:0000313" key="2">
    <source>
        <dbReference type="EMBL" id="KAF1922267.1"/>
    </source>
</evidence>
<dbReference type="OrthoDB" id="3960269at2759"/>
<dbReference type="RefSeq" id="XP_033442521.1">
    <property type="nucleotide sequence ID" value="XM_033590447.1"/>
</dbReference>
<feature type="transmembrane region" description="Helical" evidence="1">
    <location>
        <begin position="6"/>
        <end position="22"/>
    </location>
</feature>
<dbReference type="GeneID" id="54348114"/>
<reference evidence="2" key="1">
    <citation type="journal article" date="2020" name="Stud. Mycol.">
        <title>101 Dothideomycetes genomes: a test case for predicting lifestyles and emergence of pathogens.</title>
        <authorList>
            <person name="Haridas S."/>
            <person name="Albert R."/>
            <person name="Binder M."/>
            <person name="Bloem J."/>
            <person name="Labutti K."/>
            <person name="Salamov A."/>
            <person name="Andreopoulos B."/>
            <person name="Baker S."/>
            <person name="Barry K."/>
            <person name="Bills G."/>
            <person name="Bluhm B."/>
            <person name="Cannon C."/>
            <person name="Castanera R."/>
            <person name="Culley D."/>
            <person name="Daum C."/>
            <person name="Ezra D."/>
            <person name="Gonzalez J."/>
            <person name="Henrissat B."/>
            <person name="Kuo A."/>
            <person name="Liang C."/>
            <person name="Lipzen A."/>
            <person name="Lutzoni F."/>
            <person name="Magnuson J."/>
            <person name="Mondo S."/>
            <person name="Nolan M."/>
            <person name="Ohm R."/>
            <person name="Pangilinan J."/>
            <person name="Park H.-J."/>
            <person name="Ramirez L."/>
            <person name="Alfaro M."/>
            <person name="Sun H."/>
            <person name="Tritt A."/>
            <person name="Yoshinaga Y."/>
            <person name="Zwiers L.-H."/>
            <person name="Turgeon B."/>
            <person name="Goodwin S."/>
            <person name="Spatafora J."/>
            <person name="Crous P."/>
            <person name="Grigoriev I."/>
        </authorList>
    </citation>
    <scope>NUCLEOTIDE SEQUENCE</scope>
    <source>
        <strain evidence="2">CBS 183.55</strain>
    </source>
</reference>
<keyword evidence="1" id="KW-0472">Membrane</keyword>
<name>A0A6A5R8X6_9PLEO</name>
<dbReference type="AlphaFoldDB" id="A0A6A5R8X6"/>
<organism evidence="2 3">
    <name type="scientific">Didymella exigua CBS 183.55</name>
    <dbReference type="NCBI Taxonomy" id="1150837"/>
    <lineage>
        <taxon>Eukaryota</taxon>
        <taxon>Fungi</taxon>
        <taxon>Dikarya</taxon>
        <taxon>Ascomycota</taxon>
        <taxon>Pezizomycotina</taxon>
        <taxon>Dothideomycetes</taxon>
        <taxon>Pleosporomycetidae</taxon>
        <taxon>Pleosporales</taxon>
        <taxon>Pleosporineae</taxon>
        <taxon>Didymellaceae</taxon>
        <taxon>Didymella</taxon>
    </lineage>
</organism>
<keyword evidence="3" id="KW-1185">Reference proteome</keyword>
<sequence length="77" mass="9051">LYILYYATITCLSILVLTFWYRQRSHVVLISRAGRLLCYTLLHCLWSPLTLRACNNSTSRYNAYYKARLIKVVGVFI</sequence>
<dbReference type="EMBL" id="ML979039">
    <property type="protein sequence ID" value="KAF1922267.1"/>
    <property type="molecule type" value="Genomic_DNA"/>
</dbReference>
<keyword evidence="1" id="KW-1133">Transmembrane helix</keyword>
<gene>
    <name evidence="2" type="ORF">M421DRAFT_413280</name>
</gene>
<dbReference type="Proteomes" id="UP000800082">
    <property type="component" value="Unassembled WGS sequence"/>
</dbReference>
<feature type="non-terminal residue" evidence="2">
    <location>
        <position position="1"/>
    </location>
</feature>
<evidence type="ECO:0000313" key="3">
    <source>
        <dbReference type="Proteomes" id="UP000800082"/>
    </source>
</evidence>
<evidence type="ECO:0000256" key="1">
    <source>
        <dbReference type="SAM" id="Phobius"/>
    </source>
</evidence>